<proteinExistence type="predicted"/>
<feature type="region of interest" description="Disordered" evidence="1">
    <location>
        <begin position="226"/>
        <end position="261"/>
    </location>
</feature>
<accession>D2W1G5</accession>
<dbReference type="Proteomes" id="UP000006671">
    <property type="component" value="Unassembled WGS sequence"/>
</dbReference>
<organism evidence="3">
    <name type="scientific">Naegleria gruberi</name>
    <name type="common">Amoeba</name>
    <dbReference type="NCBI Taxonomy" id="5762"/>
    <lineage>
        <taxon>Eukaryota</taxon>
        <taxon>Discoba</taxon>
        <taxon>Heterolobosea</taxon>
        <taxon>Tetramitia</taxon>
        <taxon>Eutetramitia</taxon>
        <taxon>Vahlkampfiidae</taxon>
        <taxon>Naegleria</taxon>
    </lineage>
</organism>
<gene>
    <name evidence="2" type="ORF">NAEGRDRAFT_75209</name>
</gene>
<protein>
    <submittedName>
        <fullName evidence="2">Predicted protein</fullName>
    </submittedName>
</protein>
<evidence type="ECO:0000313" key="3">
    <source>
        <dbReference type="Proteomes" id="UP000006671"/>
    </source>
</evidence>
<dbReference type="InParanoid" id="D2W1G5"/>
<feature type="compositionally biased region" description="Basic residues" evidence="1">
    <location>
        <begin position="501"/>
        <end position="518"/>
    </location>
</feature>
<feature type="region of interest" description="Disordered" evidence="1">
    <location>
        <begin position="466"/>
        <end position="540"/>
    </location>
</feature>
<dbReference type="OrthoDB" id="10578532at2759"/>
<reference evidence="2 3" key="1">
    <citation type="journal article" date="2010" name="Cell">
        <title>The genome of Naegleria gruberi illuminates early eukaryotic versatility.</title>
        <authorList>
            <person name="Fritz-Laylin L.K."/>
            <person name="Prochnik S.E."/>
            <person name="Ginger M.L."/>
            <person name="Dacks J.B."/>
            <person name="Carpenter M.L."/>
            <person name="Field M.C."/>
            <person name="Kuo A."/>
            <person name="Paredez A."/>
            <person name="Chapman J."/>
            <person name="Pham J."/>
            <person name="Shu S."/>
            <person name="Neupane R."/>
            <person name="Cipriano M."/>
            <person name="Mancuso J."/>
            <person name="Tu H."/>
            <person name="Salamov A."/>
            <person name="Lindquist E."/>
            <person name="Shapiro H."/>
            <person name="Lucas S."/>
            <person name="Grigoriev I.V."/>
            <person name="Cande W.Z."/>
            <person name="Fulton C."/>
            <person name="Rokhsar D.S."/>
            <person name="Dawson S.C."/>
        </authorList>
    </citation>
    <scope>NUCLEOTIDE SEQUENCE [LARGE SCALE GENOMIC DNA]</scope>
    <source>
        <strain evidence="2 3">NEG-M</strain>
    </source>
</reference>
<dbReference type="KEGG" id="ngr:NAEGRDRAFT_75209"/>
<feature type="compositionally biased region" description="Basic and acidic residues" evidence="1">
    <location>
        <begin position="467"/>
        <end position="500"/>
    </location>
</feature>
<dbReference type="RefSeq" id="XP_002669786.1">
    <property type="nucleotide sequence ID" value="XM_002669740.1"/>
</dbReference>
<feature type="compositionally biased region" description="Polar residues" evidence="1">
    <location>
        <begin position="521"/>
        <end position="530"/>
    </location>
</feature>
<dbReference type="EMBL" id="GG738922">
    <property type="protein sequence ID" value="EFC37042.1"/>
    <property type="molecule type" value="Genomic_DNA"/>
</dbReference>
<dbReference type="GeneID" id="8856673"/>
<evidence type="ECO:0000313" key="2">
    <source>
        <dbReference type="EMBL" id="EFC37042.1"/>
    </source>
</evidence>
<dbReference type="AlphaFoldDB" id="D2W1G5"/>
<feature type="compositionally biased region" description="Low complexity" evidence="1">
    <location>
        <begin position="231"/>
        <end position="261"/>
    </location>
</feature>
<keyword evidence="3" id="KW-1185">Reference proteome</keyword>
<name>D2W1G5_NAEGR</name>
<evidence type="ECO:0000256" key="1">
    <source>
        <dbReference type="SAM" id="MobiDB-lite"/>
    </source>
</evidence>
<dbReference type="VEuPathDB" id="AmoebaDB:NAEGRDRAFT_75209"/>
<sequence length="551" mass="62482">MESFALNTQLNGYNNDNNYVVLQESDLSTFDSMLFNTTTPPQQISEDHFLTPSPLQSQQHLFTPNSATPEGQQIFNQYMFTFLHQLQSQQQNNTCVNYHMPVFDACQRSQQELFDPATFNLNGDTMLRLDSEEIFLNEEDVTVNQNIQHNFDFNENHLNLDSKPIMPHQLQNNQHSFLSPPFNHHFINESNAIGTPSDLKEEEFFSGFIPEMYHADVDVIPKNETCGSPLSSSSASNSAANSINNSSTNNVNNTSNNNSNNLGPIIQVPGLTSNFSPKEATLSSWFNSISKLPESSIVLKCDPYGFTENNGTCRPRGSQYSVFVNDNIRIDFSFKIPSNLDLYFEQDGVNKSIFDLFIEECKFELCSFLDDDDTNTEVVIESSESISNIKKTDDLIQISLTTVIKRDTNNKRASRSKAKPTTEEKKGRKKKKNESCASKKVCFLRIVTPDSSFVLVRSDNLWVRSKTRQEMERKKDRAMAQKRKKEESKPVEDYQEEKESPKKKKKTSSKSKSKKSKSKSQTVNSFSYEQSPLKGGANSATYGVVFNLDSM</sequence>
<feature type="region of interest" description="Disordered" evidence="1">
    <location>
        <begin position="407"/>
        <end position="432"/>
    </location>
</feature>